<dbReference type="SUPFAM" id="SSF81324">
    <property type="entry name" value="Voltage-gated potassium channels"/>
    <property type="match status" value="2"/>
</dbReference>
<evidence type="ECO:0000256" key="3">
    <source>
        <dbReference type="ARBA" id="ARBA00022692"/>
    </source>
</evidence>
<evidence type="ECO:0000313" key="12">
    <source>
        <dbReference type="Proteomes" id="UP000024635"/>
    </source>
</evidence>
<feature type="transmembrane region" description="Helical" evidence="9">
    <location>
        <begin position="144"/>
        <end position="167"/>
    </location>
</feature>
<evidence type="ECO:0000256" key="8">
    <source>
        <dbReference type="RuleBase" id="RU003857"/>
    </source>
</evidence>
<feature type="transmembrane region" description="Helical" evidence="9">
    <location>
        <begin position="117"/>
        <end position="137"/>
    </location>
</feature>
<keyword evidence="4 9" id="KW-1133">Transmembrane helix</keyword>
<dbReference type="GO" id="GO:0022841">
    <property type="term" value="F:potassium ion leak channel activity"/>
    <property type="evidence" value="ECO:0007669"/>
    <property type="project" value="TreeGrafter"/>
</dbReference>
<dbReference type="GO" id="GO:0030322">
    <property type="term" value="P:stabilization of membrane potential"/>
    <property type="evidence" value="ECO:0007669"/>
    <property type="project" value="TreeGrafter"/>
</dbReference>
<reference evidence="12" key="1">
    <citation type="journal article" date="2015" name="Nat. Genet.">
        <title>The genome and transcriptome of the zoonotic hookworm Ancylostoma ceylanicum identify infection-specific gene families.</title>
        <authorList>
            <person name="Schwarz E.M."/>
            <person name="Hu Y."/>
            <person name="Antoshechkin I."/>
            <person name="Miller M.M."/>
            <person name="Sternberg P.W."/>
            <person name="Aroian R.V."/>
        </authorList>
    </citation>
    <scope>NUCLEOTIDE SEQUENCE</scope>
    <source>
        <strain evidence="12">HY135</strain>
    </source>
</reference>
<dbReference type="EMBL" id="JARK01001338">
    <property type="protein sequence ID" value="EYC33491.1"/>
    <property type="molecule type" value="Genomic_DNA"/>
</dbReference>
<comment type="similarity">
    <text evidence="8">Belongs to the two pore domain potassium channel (TC 1.A.1.8) family.</text>
</comment>
<dbReference type="AlphaFoldDB" id="A0A016W1N3"/>
<dbReference type="PANTHER" id="PTHR11003:SF86">
    <property type="entry name" value="POTASSIUM CHANNEL DOMAIN-CONTAINING PROTEIN"/>
    <property type="match status" value="1"/>
</dbReference>
<feature type="transmembrane region" description="Helical" evidence="9">
    <location>
        <begin position="187"/>
        <end position="207"/>
    </location>
</feature>
<feature type="transmembrane region" description="Helical" evidence="9">
    <location>
        <begin position="354"/>
        <end position="376"/>
    </location>
</feature>
<feature type="domain" description="Potassium channel" evidence="10">
    <location>
        <begin position="90"/>
        <end position="166"/>
    </location>
</feature>
<feature type="transmembrane region" description="Helical" evidence="9">
    <location>
        <begin position="245"/>
        <end position="270"/>
    </location>
</feature>
<dbReference type="Pfam" id="PF07885">
    <property type="entry name" value="Ion_trans_2"/>
    <property type="match status" value="2"/>
</dbReference>
<proteinExistence type="inferred from homology"/>
<keyword evidence="6 9" id="KW-0472">Membrane</keyword>
<dbReference type="Proteomes" id="UP000024635">
    <property type="component" value="Unassembled WGS sequence"/>
</dbReference>
<dbReference type="GO" id="GO:0005886">
    <property type="term" value="C:plasma membrane"/>
    <property type="evidence" value="ECO:0007669"/>
    <property type="project" value="TreeGrafter"/>
</dbReference>
<evidence type="ECO:0000256" key="2">
    <source>
        <dbReference type="ARBA" id="ARBA00022448"/>
    </source>
</evidence>
<gene>
    <name evidence="11" type="primary">Acey_s0002.g826</name>
    <name evidence="11" type="synonym">Acey-twk-1</name>
    <name evidence="11" type="ORF">Y032_0002g826</name>
</gene>
<sequence length="519" mass="59064">MTKVKVNLEELWRGAENLKKKVSRQEPYYYYVINRYILQKPPRYQLIRTNSMKPYLTWKEQFMKDRCCDEKEVYKEVLIASTPHVLLNLLLIAYLLFGTFLMRFADEIIAKEDFQPSLLFTFTTIMTIGYGSIYPTTSFGKICCVAYCVIGIPLLFLVLSNNGQFLADAYWILRKSVGGKSNGSKSLPLWLSVTLICLHSLVGGLIFNTWLGQMRFFDAVYCSFISISTIGYGDLVPVPDTWTHTIAIMAFLSAGVIILSTLFETFGYYLNYVHYIGRRFTGTKDVEIWFGGRMLTVQELITIVADQFGVCPRKLKTIIRDLDDILQAACDDTVKNRTEMLYKTGEVIRNEASALLLCGLSLLSQTFFVLSVFFFSLNPLRFHHFSFNASIYIATLNYSLGSKSARLDRAAHDGIVAAVTLVIVQHDGNHRTALVTRERTPDLDASATPLCRMKTSPSVAKLIAKDAENVSCCGGQRRRGRLSEMRFLQALHALRVIHHKLNKQPIRQQLMVDEQRRSE</sequence>
<evidence type="ECO:0000256" key="6">
    <source>
        <dbReference type="ARBA" id="ARBA00023136"/>
    </source>
</evidence>
<feature type="transmembrane region" description="Helical" evidence="9">
    <location>
        <begin position="85"/>
        <end position="105"/>
    </location>
</feature>
<dbReference type="PANTHER" id="PTHR11003">
    <property type="entry name" value="POTASSIUM CHANNEL, SUBFAMILY K"/>
    <property type="match status" value="1"/>
</dbReference>
<dbReference type="InterPro" id="IPR003280">
    <property type="entry name" value="2pore_dom_K_chnl"/>
</dbReference>
<feature type="domain" description="Potassium channel" evidence="10">
    <location>
        <begin position="196"/>
        <end position="269"/>
    </location>
</feature>
<dbReference type="InterPro" id="IPR013099">
    <property type="entry name" value="K_chnl_dom"/>
</dbReference>
<keyword evidence="2 8" id="KW-0813">Transport</keyword>
<evidence type="ECO:0000259" key="10">
    <source>
        <dbReference type="Pfam" id="PF07885"/>
    </source>
</evidence>
<evidence type="ECO:0000313" key="11">
    <source>
        <dbReference type="EMBL" id="EYC33491.1"/>
    </source>
</evidence>
<keyword evidence="3 8" id="KW-0812">Transmembrane</keyword>
<protein>
    <recommendedName>
        <fullName evidence="10">Potassium channel domain-containing protein</fullName>
    </recommendedName>
</protein>
<organism evidence="11 12">
    <name type="scientific">Ancylostoma ceylanicum</name>
    <dbReference type="NCBI Taxonomy" id="53326"/>
    <lineage>
        <taxon>Eukaryota</taxon>
        <taxon>Metazoa</taxon>
        <taxon>Ecdysozoa</taxon>
        <taxon>Nematoda</taxon>
        <taxon>Chromadorea</taxon>
        <taxon>Rhabditida</taxon>
        <taxon>Rhabditina</taxon>
        <taxon>Rhabditomorpha</taxon>
        <taxon>Strongyloidea</taxon>
        <taxon>Ancylostomatidae</taxon>
        <taxon>Ancylostomatinae</taxon>
        <taxon>Ancylostoma</taxon>
    </lineage>
</organism>
<dbReference type="Gene3D" id="1.10.287.70">
    <property type="match status" value="1"/>
</dbReference>
<evidence type="ECO:0000256" key="4">
    <source>
        <dbReference type="ARBA" id="ARBA00022989"/>
    </source>
</evidence>
<dbReference type="PRINTS" id="PR01333">
    <property type="entry name" value="2POREKCHANEL"/>
</dbReference>
<comment type="caution">
    <text evidence="11">The sequence shown here is derived from an EMBL/GenBank/DDBJ whole genome shotgun (WGS) entry which is preliminary data.</text>
</comment>
<comment type="subcellular location">
    <subcellularLocation>
        <location evidence="1">Membrane</location>
        <topology evidence="1">Multi-pass membrane protein</topology>
    </subcellularLocation>
</comment>
<evidence type="ECO:0000256" key="5">
    <source>
        <dbReference type="ARBA" id="ARBA00023065"/>
    </source>
</evidence>
<dbReference type="GO" id="GO:0015271">
    <property type="term" value="F:outward rectifier potassium channel activity"/>
    <property type="evidence" value="ECO:0007669"/>
    <property type="project" value="TreeGrafter"/>
</dbReference>
<evidence type="ECO:0000256" key="7">
    <source>
        <dbReference type="ARBA" id="ARBA00023303"/>
    </source>
</evidence>
<feature type="transmembrane region" description="Helical" evidence="9">
    <location>
        <begin position="216"/>
        <end position="233"/>
    </location>
</feature>
<evidence type="ECO:0000256" key="9">
    <source>
        <dbReference type="SAM" id="Phobius"/>
    </source>
</evidence>
<keyword evidence="7 8" id="KW-0407">Ion channel</keyword>
<keyword evidence="5 8" id="KW-0406">Ion transport</keyword>
<dbReference type="OrthoDB" id="297496at2759"/>
<evidence type="ECO:0000256" key="1">
    <source>
        <dbReference type="ARBA" id="ARBA00004141"/>
    </source>
</evidence>
<keyword evidence="12" id="KW-1185">Reference proteome</keyword>
<name>A0A016W1N3_9BILA</name>
<accession>A0A016W1N3</accession>